<dbReference type="EMBL" id="LMTZ01000096">
    <property type="protein sequence ID" value="KST66436.1"/>
    <property type="molecule type" value="Genomic_DNA"/>
</dbReference>
<dbReference type="EC" id="2.7.13.3" evidence="2"/>
<keyword evidence="3" id="KW-0597">Phosphoprotein</keyword>
<keyword evidence="5" id="KW-0902">Two-component regulatory system</keyword>
<protein>
    <recommendedName>
        <fullName evidence="2">histidine kinase</fullName>
        <ecNumber evidence="2">2.7.13.3</ecNumber>
    </recommendedName>
</protein>
<keyword evidence="6" id="KW-0175">Coiled coil</keyword>
<dbReference type="NCBIfam" id="TIGR00229">
    <property type="entry name" value="sensory_box"/>
    <property type="match status" value="2"/>
</dbReference>
<evidence type="ECO:0000259" key="7">
    <source>
        <dbReference type="PROSITE" id="PS50109"/>
    </source>
</evidence>
<dbReference type="Gene3D" id="3.30.450.40">
    <property type="match status" value="1"/>
</dbReference>
<dbReference type="SMART" id="SM00065">
    <property type="entry name" value="GAF"/>
    <property type="match status" value="1"/>
</dbReference>
<organism evidence="10 11">
    <name type="scientific">Mastigocoleus testarum BC008</name>
    <dbReference type="NCBI Taxonomy" id="371196"/>
    <lineage>
        <taxon>Bacteria</taxon>
        <taxon>Bacillati</taxon>
        <taxon>Cyanobacteriota</taxon>
        <taxon>Cyanophyceae</taxon>
        <taxon>Nostocales</taxon>
        <taxon>Hapalosiphonaceae</taxon>
        <taxon>Mastigocoleus</taxon>
    </lineage>
</organism>
<dbReference type="Gene3D" id="3.30.450.20">
    <property type="entry name" value="PAS domain"/>
    <property type="match status" value="3"/>
</dbReference>
<dbReference type="InterPro" id="IPR003594">
    <property type="entry name" value="HATPase_dom"/>
</dbReference>
<evidence type="ECO:0000256" key="4">
    <source>
        <dbReference type="ARBA" id="ARBA00022777"/>
    </source>
</evidence>
<keyword evidence="11" id="KW-1185">Reference proteome</keyword>
<feature type="coiled-coil region" evidence="6">
    <location>
        <begin position="292"/>
        <end position="330"/>
    </location>
</feature>
<dbReference type="InterPro" id="IPR000700">
    <property type="entry name" value="PAS-assoc_C"/>
</dbReference>
<dbReference type="PANTHER" id="PTHR43065:SF50">
    <property type="entry name" value="HISTIDINE KINASE"/>
    <property type="match status" value="1"/>
</dbReference>
<feature type="coiled-coil region" evidence="6">
    <location>
        <begin position="150"/>
        <end position="181"/>
    </location>
</feature>
<name>A0A0V7ZNX7_9CYAN</name>
<dbReference type="Gene3D" id="3.30.565.10">
    <property type="entry name" value="Histidine kinase-like ATPase, C-terminal domain"/>
    <property type="match status" value="1"/>
</dbReference>
<evidence type="ECO:0000256" key="1">
    <source>
        <dbReference type="ARBA" id="ARBA00000085"/>
    </source>
</evidence>
<dbReference type="Gene3D" id="1.10.287.130">
    <property type="match status" value="1"/>
</dbReference>
<dbReference type="GO" id="GO:0005524">
    <property type="term" value="F:ATP binding"/>
    <property type="evidence" value="ECO:0007669"/>
    <property type="project" value="UniProtKB-KW"/>
</dbReference>
<dbReference type="PROSITE" id="PS50113">
    <property type="entry name" value="PAC"/>
    <property type="match status" value="2"/>
</dbReference>
<dbReference type="SUPFAM" id="SSF47384">
    <property type="entry name" value="Homodimeric domain of signal transducing histidine kinase"/>
    <property type="match status" value="1"/>
</dbReference>
<dbReference type="SMART" id="SM00091">
    <property type="entry name" value="PAS"/>
    <property type="match status" value="3"/>
</dbReference>
<dbReference type="InterPro" id="IPR036890">
    <property type="entry name" value="HATPase_C_sf"/>
</dbReference>
<dbReference type="GO" id="GO:0000155">
    <property type="term" value="F:phosphorelay sensor kinase activity"/>
    <property type="evidence" value="ECO:0007669"/>
    <property type="project" value="InterPro"/>
</dbReference>
<dbReference type="CDD" id="cd00130">
    <property type="entry name" value="PAS"/>
    <property type="match status" value="3"/>
</dbReference>
<keyword evidence="4" id="KW-0808">Transferase</keyword>
<dbReference type="InterPro" id="IPR035965">
    <property type="entry name" value="PAS-like_dom_sf"/>
</dbReference>
<sequence>MTDLGNKLGQLIPHKQLEVHNHQVKMEFPQSQQLLQLVMDNIPQSIFWKDCNGVYLGCNRNFARDAGVGEPENIIGKTDYDLPWTCEEAEWYRECDRRVMEEGIPQLHIHETQQQADGKQFWVDTNKIPLRDYQGNIVGILGTYEDITERKQGEESLKKLKNTLEAKIEERTTQLRQVETRLSRITDNLPGMIYQFRLDSDGSVSFPYISSGCREIYGLEPQQVQQNYELLYNCVHPSDFPGLEESILTSALTLEKWEYEWRITTISGQQKWLRGMSKPELQLDGSIVWDGCIVEITKRKKAEAELKELNEKLEARVEERTLELRQSEKRLRTVISYAPIILFALDREARFTFSDGKGLQALGLKSGEVIGVSVYEFYQDFPEILAQIDSAFAGQEVTDVVKVNGIFFESHYSPQRNQAGEIIGVTGLSVDISERKKVEAALKEQIQLSVFRASINSTLIASGNLQHILQHCTELVVKYLDAAFARIWTLNPQENVLELQASAGIYTHINGFHGRVPVGKYKIGLIAQERQPHLTNSVQTDPRVTDKKWAREESMVAFAGYPLIFNHKLVGVIAMFARHELSESVLNELSFVANEISLGISRKQAEIQLHHKANELEKTLHELKHAQAQLIQSEKMSSLGQMVAGVAHEINNPANFIYGNLTHAREYTRDLLGLLELYQKKYPNPPQEIKREIESIELDFLIHDLTKLFRSMEEGTRRIREIVISLRNFSRLDEASFKQVDIHEGIESTLMILQNRLKAKSNRPEIKVFKNYGDLPQVECYPGQLNQVFMNILINAIDSLESDIADNYNHLPEFPSPQIYIQTKKINQNRISVNITDNGAGIEPGIFAKLFDPFFTTKDVGKGTGLGLSISYQIIVDEHGGNLSFESTLGTGASFTIEIPITHSLFRLHSR</sequence>
<evidence type="ECO:0000256" key="5">
    <source>
        <dbReference type="ARBA" id="ARBA00023012"/>
    </source>
</evidence>
<proteinExistence type="predicted"/>
<dbReference type="InterPro" id="IPR003018">
    <property type="entry name" value="GAF"/>
</dbReference>
<dbReference type="Pfam" id="PF13185">
    <property type="entry name" value="GAF_2"/>
    <property type="match status" value="1"/>
</dbReference>
<evidence type="ECO:0000256" key="3">
    <source>
        <dbReference type="ARBA" id="ARBA00022553"/>
    </source>
</evidence>
<dbReference type="PROSITE" id="PS50109">
    <property type="entry name" value="HIS_KIN"/>
    <property type="match status" value="1"/>
</dbReference>
<evidence type="ECO:0000256" key="6">
    <source>
        <dbReference type="SAM" id="Coils"/>
    </source>
</evidence>
<dbReference type="Proteomes" id="UP000053372">
    <property type="component" value="Unassembled WGS sequence"/>
</dbReference>
<dbReference type="InterPro" id="IPR013655">
    <property type="entry name" value="PAS_fold_3"/>
</dbReference>
<dbReference type="OrthoDB" id="500279at2"/>
<dbReference type="Pfam" id="PF02518">
    <property type="entry name" value="HATPase_c"/>
    <property type="match status" value="1"/>
</dbReference>
<dbReference type="InterPro" id="IPR000014">
    <property type="entry name" value="PAS"/>
</dbReference>
<evidence type="ECO:0000313" key="10">
    <source>
        <dbReference type="EMBL" id="KST66436.1"/>
    </source>
</evidence>
<dbReference type="AlphaFoldDB" id="A0A0V7ZNX7"/>
<dbReference type="PANTHER" id="PTHR43065">
    <property type="entry name" value="SENSOR HISTIDINE KINASE"/>
    <property type="match status" value="1"/>
</dbReference>
<dbReference type="InterPro" id="IPR029016">
    <property type="entry name" value="GAF-like_dom_sf"/>
</dbReference>
<dbReference type="SUPFAM" id="SSF55874">
    <property type="entry name" value="ATPase domain of HSP90 chaperone/DNA topoisomerase II/histidine kinase"/>
    <property type="match status" value="1"/>
</dbReference>
<dbReference type="SMART" id="SM00086">
    <property type="entry name" value="PAC"/>
    <property type="match status" value="2"/>
</dbReference>
<feature type="domain" description="PAS" evidence="8">
    <location>
        <begin position="196"/>
        <end position="255"/>
    </location>
</feature>
<dbReference type="Pfam" id="PF08448">
    <property type="entry name" value="PAS_4"/>
    <property type="match status" value="2"/>
</dbReference>
<dbReference type="SUPFAM" id="SSF55781">
    <property type="entry name" value="GAF domain-like"/>
    <property type="match status" value="1"/>
</dbReference>
<evidence type="ECO:0000256" key="2">
    <source>
        <dbReference type="ARBA" id="ARBA00012438"/>
    </source>
</evidence>
<keyword evidence="4" id="KW-0418">Kinase</keyword>
<feature type="domain" description="PAS" evidence="8">
    <location>
        <begin position="327"/>
        <end position="379"/>
    </location>
</feature>
<feature type="domain" description="PAC" evidence="9">
    <location>
        <begin position="393"/>
        <end position="444"/>
    </location>
</feature>
<dbReference type="InterPro" id="IPR004358">
    <property type="entry name" value="Sig_transdc_His_kin-like_C"/>
</dbReference>
<feature type="domain" description="Histidine kinase" evidence="7">
    <location>
        <begin position="645"/>
        <end position="903"/>
    </location>
</feature>
<reference evidence="10 11" key="1">
    <citation type="journal article" date="2015" name="Genome Announc.">
        <title>Draft Genome of the Euendolithic (true boring) Cyanobacterium Mastigocoleus testarum strain BC008.</title>
        <authorList>
            <person name="Guida B.S."/>
            <person name="Garcia-Pichel F."/>
        </authorList>
    </citation>
    <scope>NUCLEOTIDE SEQUENCE [LARGE SCALE GENOMIC DNA]</scope>
    <source>
        <strain evidence="10 11">BC008</strain>
    </source>
</reference>
<dbReference type="SUPFAM" id="SSF55785">
    <property type="entry name" value="PYP-like sensor domain (PAS domain)"/>
    <property type="match status" value="3"/>
</dbReference>
<dbReference type="CDD" id="cd00082">
    <property type="entry name" value="HisKA"/>
    <property type="match status" value="1"/>
</dbReference>
<dbReference type="InterPro" id="IPR003661">
    <property type="entry name" value="HisK_dim/P_dom"/>
</dbReference>
<evidence type="ECO:0000313" key="11">
    <source>
        <dbReference type="Proteomes" id="UP000053372"/>
    </source>
</evidence>
<dbReference type="RefSeq" id="WP_027843416.1">
    <property type="nucleotide sequence ID" value="NZ_LMTZ01000096.1"/>
</dbReference>
<accession>A0A0V7ZNX7</accession>
<evidence type="ECO:0000259" key="9">
    <source>
        <dbReference type="PROSITE" id="PS50113"/>
    </source>
</evidence>
<dbReference type="SMART" id="SM00387">
    <property type="entry name" value="HATPase_c"/>
    <property type="match status" value="1"/>
</dbReference>
<dbReference type="PROSITE" id="PS50112">
    <property type="entry name" value="PAS"/>
    <property type="match status" value="2"/>
</dbReference>
<dbReference type="PRINTS" id="PR00344">
    <property type="entry name" value="BCTRLSENSOR"/>
</dbReference>
<dbReference type="Pfam" id="PF08447">
    <property type="entry name" value="PAS_3"/>
    <property type="match status" value="1"/>
</dbReference>
<comment type="catalytic activity">
    <reaction evidence="1">
        <text>ATP + protein L-histidine = ADP + protein N-phospho-L-histidine.</text>
        <dbReference type="EC" id="2.7.13.3"/>
    </reaction>
</comment>
<dbReference type="InterPro" id="IPR036097">
    <property type="entry name" value="HisK_dim/P_sf"/>
</dbReference>
<evidence type="ECO:0000259" key="8">
    <source>
        <dbReference type="PROSITE" id="PS50112"/>
    </source>
</evidence>
<dbReference type="InterPro" id="IPR005467">
    <property type="entry name" value="His_kinase_dom"/>
</dbReference>
<dbReference type="InterPro" id="IPR001610">
    <property type="entry name" value="PAC"/>
</dbReference>
<feature type="domain" description="PAC" evidence="9">
    <location>
        <begin position="105"/>
        <end position="159"/>
    </location>
</feature>
<dbReference type="InterPro" id="IPR013656">
    <property type="entry name" value="PAS_4"/>
</dbReference>
<gene>
    <name evidence="10" type="ORF">BC008_42650</name>
</gene>
<comment type="caution">
    <text evidence="10">The sequence shown here is derived from an EMBL/GenBank/DDBJ whole genome shotgun (WGS) entry which is preliminary data.</text>
</comment>
<feature type="coiled-coil region" evidence="6">
    <location>
        <begin position="602"/>
        <end position="636"/>
    </location>
</feature>